<feature type="region of interest" description="Disordered" evidence="1">
    <location>
        <begin position="73"/>
        <end position="118"/>
    </location>
</feature>
<dbReference type="AlphaFoldDB" id="A0AAW0B9A9"/>
<comment type="caution">
    <text evidence="2">The sequence shown here is derived from an EMBL/GenBank/DDBJ whole genome shotgun (WGS) entry which is preliminary data.</text>
</comment>
<proteinExistence type="predicted"/>
<feature type="compositionally biased region" description="Low complexity" evidence="1">
    <location>
        <begin position="35"/>
        <end position="51"/>
    </location>
</feature>
<gene>
    <name evidence="2" type="ORF">VNI00_016934</name>
</gene>
<dbReference type="Proteomes" id="UP001383192">
    <property type="component" value="Unassembled WGS sequence"/>
</dbReference>
<evidence type="ECO:0000256" key="1">
    <source>
        <dbReference type="SAM" id="MobiDB-lite"/>
    </source>
</evidence>
<name>A0AAW0B9A9_9AGAR</name>
<accession>A0AAW0B9A9</accession>
<evidence type="ECO:0000313" key="2">
    <source>
        <dbReference type="EMBL" id="KAK7022807.1"/>
    </source>
</evidence>
<keyword evidence="3" id="KW-1185">Reference proteome</keyword>
<organism evidence="2 3">
    <name type="scientific">Paramarasmius palmivorus</name>
    <dbReference type="NCBI Taxonomy" id="297713"/>
    <lineage>
        <taxon>Eukaryota</taxon>
        <taxon>Fungi</taxon>
        <taxon>Dikarya</taxon>
        <taxon>Basidiomycota</taxon>
        <taxon>Agaricomycotina</taxon>
        <taxon>Agaricomycetes</taxon>
        <taxon>Agaricomycetidae</taxon>
        <taxon>Agaricales</taxon>
        <taxon>Marasmiineae</taxon>
        <taxon>Marasmiaceae</taxon>
        <taxon>Paramarasmius</taxon>
    </lineage>
</organism>
<evidence type="ECO:0008006" key="4">
    <source>
        <dbReference type="Google" id="ProtNLM"/>
    </source>
</evidence>
<protein>
    <recommendedName>
        <fullName evidence="4">Fe2OG dioxygenase domain-containing protein</fullName>
    </recommendedName>
</protein>
<reference evidence="2 3" key="1">
    <citation type="submission" date="2024-01" db="EMBL/GenBank/DDBJ databases">
        <title>A draft genome for a cacao thread blight-causing isolate of Paramarasmius palmivorus.</title>
        <authorList>
            <person name="Baruah I.K."/>
            <person name="Bukari Y."/>
            <person name="Amoako-Attah I."/>
            <person name="Meinhardt L.W."/>
            <person name="Bailey B.A."/>
            <person name="Cohen S.P."/>
        </authorList>
    </citation>
    <scope>NUCLEOTIDE SEQUENCE [LARGE SCALE GENOMIC DNA]</scope>
    <source>
        <strain evidence="2 3">GH-12</strain>
    </source>
</reference>
<feature type="region of interest" description="Disordered" evidence="1">
    <location>
        <begin position="29"/>
        <end position="54"/>
    </location>
</feature>
<evidence type="ECO:0000313" key="3">
    <source>
        <dbReference type="Proteomes" id="UP001383192"/>
    </source>
</evidence>
<dbReference type="Gene3D" id="3.60.130.30">
    <property type="match status" value="1"/>
</dbReference>
<feature type="compositionally biased region" description="Basic residues" evidence="1">
    <location>
        <begin position="79"/>
        <end position="97"/>
    </location>
</feature>
<sequence length="453" mass="50205">MARTNATPIFLPQNFDFETLVRHAFENQRDDTNASSTSSPLSSVPSSPERSTLALDDLGTSINPQVPIAEVADAPPVVKKSRSKLQSKKNRQLKRAAQKAEITPETYSSPPSKKPRVQKSIAVDVTLDQLRASKNGFTGYHTEYGNDVYTLDDMTGPNSQFKYKKVTWDGRSDIAIVTQDGYQIVHCIGLADTKTWPAAAERMANTLGNAKPILTGKAADNRRGGFGALSAGVSCDLGMKRKQPKVVGQANASNQRLVDSLLQDTDIIRVAGYQSAAFFHCQPTLYQQYADNRTSLKEQLCNLTWNFKNSIFAHVTFNFGPQTVCVEHTDFGNRADGFCAVTALSPTCGGYDYTKGGHLILWDLGLVIEFPPGTTILLLSAILRHSNVAIAPDERRFSFTQYTPGSLFRWVERGYRTEKAFWASLTSDETVEEKRKDGSRWKDSFVNFTKFRA</sequence>
<dbReference type="EMBL" id="JAYKXP010000147">
    <property type="protein sequence ID" value="KAK7022807.1"/>
    <property type="molecule type" value="Genomic_DNA"/>
</dbReference>